<dbReference type="Proteomes" id="UP000674318">
    <property type="component" value="Unassembled WGS sequence"/>
</dbReference>
<evidence type="ECO:0000256" key="2">
    <source>
        <dbReference type="SAM" id="Phobius"/>
    </source>
</evidence>
<proteinExistence type="predicted"/>
<feature type="compositionally biased region" description="Low complexity" evidence="1">
    <location>
        <begin position="84"/>
        <end position="94"/>
    </location>
</feature>
<dbReference type="AlphaFoldDB" id="A0A836LKY8"/>
<protein>
    <submittedName>
        <fullName evidence="3">Uncharacterized protein</fullName>
    </submittedName>
</protein>
<name>A0A836LKY8_9TRYP</name>
<keyword evidence="2" id="KW-0812">Transmembrane</keyword>
<keyword evidence="4" id="KW-1185">Reference proteome</keyword>
<evidence type="ECO:0000313" key="3">
    <source>
        <dbReference type="EMBL" id="KAG5511477.1"/>
    </source>
</evidence>
<dbReference type="OrthoDB" id="266331at2759"/>
<feature type="transmembrane region" description="Helical" evidence="2">
    <location>
        <begin position="39"/>
        <end position="56"/>
    </location>
</feature>
<dbReference type="EMBL" id="JAFJZO010000005">
    <property type="protein sequence ID" value="KAG5511477.1"/>
    <property type="molecule type" value="Genomic_DNA"/>
</dbReference>
<evidence type="ECO:0000256" key="1">
    <source>
        <dbReference type="SAM" id="MobiDB-lite"/>
    </source>
</evidence>
<feature type="region of interest" description="Disordered" evidence="1">
    <location>
        <begin position="141"/>
        <end position="162"/>
    </location>
</feature>
<sequence length="162" mass="18070">MHMSRFAERVVSMAWGHDENTLKGLEGIASSDVEGGYTLLYSMSLGILVFLVMWAISRYINRTYSRVHYASEYRDVEGNDYVTSSSCSSSGNSSSDDDATYPGNRQSRHRPTIDEVAQASRQLTEQETMCRRHHRNFAAWYEHGGDASGGAAPDGETEGRED</sequence>
<dbReference type="KEGG" id="phet:94293456"/>
<keyword evidence="2" id="KW-1133">Transmembrane helix</keyword>
<dbReference type="GeneID" id="94293456"/>
<keyword evidence="2" id="KW-0472">Membrane</keyword>
<feature type="region of interest" description="Disordered" evidence="1">
    <location>
        <begin position="80"/>
        <end position="113"/>
    </location>
</feature>
<dbReference type="RefSeq" id="XP_067759689.1">
    <property type="nucleotide sequence ID" value="XM_067903379.1"/>
</dbReference>
<organism evidence="3 4">
    <name type="scientific">Porcisia hertigi</name>
    <dbReference type="NCBI Taxonomy" id="2761500"/>
    <lineage>
        <taxon>Eukaryota</taxon>
        <taxon>Discoba</taxon>
        <taxon>Euglenozoa</taxon>
        <taxon>Kinetoplastea</taxon>
        <taxon>Metakinetoplastina</taxon>
        <taxon>Trypanosomatida</taxon>
        <taxon>Trypanosomatidae</taxon>
        <taxon>Leishmaniinae</taxon>
        <taxon>Porcisia</taxon>
    </lineage>
</organism>
<gene>
    <name evidence="3" type="ORF">JKF63_07441</name>
</gene>
<reference evidence="3 4" key="1">
    <citation type="submission" date="2021-02" db="EMBL/GenBank/DDBJ databases">
        <title>Porcisia hertigi Genome sequencing and assembly.</title>
        <authorList>
            <person name="Almutairi H."/>
            <person name="Gatherer D."/>
        </authorList>
    </citation>
    <scope>NUCLEOTIDE SEQUENCE [LARGE SCALE GENOMIC DNA]</scope>
    <source>
        <strain evidence="3 4">C119</strain>
    </source>
</reference>
<evidence type="ECO:0000313" key="4">
    <source>
        <dbReference type="Proteomes" id="UP000674318"/>
    </source>
</evidence>
<comment type="caution">
    <text evidence="3">The sequence shown here is derived from an EMBL/GenBank/DDBJ whole genome shotgun (WGS) entry which is preliminary data.</text>
</comment>
<accession>A0A836LKY8</accession>